<dbReference type="SUPFAM" id="SSF48179">
    <property type="entry name" value="6-phosphogluconate dehydrogenase C-terminal domain-like"/>
    <property type="match status" value="1"/>
</dbReference>
<protein>
    <submittedName>
        <fullName evidence="5">Tagaturonate reductase</fullName>
        <ecNumber evidence="5">1.1.1.58</ecNumber>
    </submittedName>
</protein>
<dbReference type="NCBIfam" id="NF002969">
    <property type="entry name" value="PRK03643.1"/>
    <property type="match status" value="1"/>
</dbReference>
<dbReference type="Pfam" id="PF08125">
    <property type="entry name" value="Mannitol_dh_C"/>
    <property type="match status" value="1"/>
</dbReference>
<accession>A0A9X3BFG2</accession>
<evidence type="ECO:0000259" key="3">
    <source>
        <dbReference type="Pfam" id="PF01232"/>
    </source>
</evidence>
<reference evidence="5" key="1">
    <citation type="submission" date="2022-09" db="EMBL/GenBank/DDBJ databases">
        <authorList>
            <person name="Yuan C."/>
            <person name="Ke Z."/>
        </authorList>
    </citation>
    <scope>NUCLEOTIDE SEQUENCE</scope>
    <source>
        <strain evidence="5">LB-8</strain>
    </source>
</reference>
<dbReference type="InterPro" id="IPR036291">
    <property type="entry name" value="NAD(P)-bd_dom_sf"/>
</dbReference>
<dbReference type="AlphaFoldDB" id="A0A9X3BFG2"/>
<evidence type="ECO:0000256" key="1">
    <source>
        <dbReference type="ARBA" id="ARBA00023002"/>
    </source>
</evidence>
<dbReference type="EMBL" id="JAOTIF010000002">
    <property type="protein sequence ID" value="MCU7548769.1"/>
    <property type="molecule type" value="Genomic_DNA"/>
</dbReference>
<feature type="domain" description="Mannitol dehydrogenase C-terminal" evidence="4">
    <location>
        <begin position="284"/>
        <end position="486"/>
    </location>
</feature>
<dbReference type="PANTHER" id="PTHR30524:SF0">
    <property type="entry name" value="ALTRONATE OXIDOREDUCTASE-RELATED"/>
    <property type="match status" value="1"/>
</dbReference>
<keyword evidence="2" id="KW-0520">NAD</keyword>
<dbReference type="InterPro" id="IPR013118">
    <property type="entry name" value="Mannitol_DH_C"/>
</dbReference>
<sequence>MTLSSYNIKNIIPGTITVPDEDIFELPEKVLQFGTGVFMRGMPDYIIDKANRQGVFNGRIVVVKSTKQGTTTDFNKQDGLYTVCVRGMLNGELIEENVVNSSISRVLTASKEWPQILECAHNQALQVVISNTTEVGIQLVQEDIRQQPPVSFPGKLLAFLYERYHAFNGSERSGLVIVPTELISDNGKKLESIVLELAHLNGLEDDFIEWLETSNRFCNSLVDCMVPGKPDAATQTAIEEELGCKDQLMVLAEAYRLWAIEGDDYVRSVLSFAKADEGVIIEPDIELYRELKLRLLNGAHTLGCAPALLAGYETVNEAMADETFSALISNLLHTELVPAIQDNVNNETAKAFAASVLDRFRNPYIHFNWSKVALQFSTKMKVRCMPVLLQHYKVQEAVPEAFSLCLAAYIQFLRGIRKSDHKYYAKWNGNEFLFEDDMAAGIYKKCQELKPTELVESILGNNGFWSEDLNLLPGFYASVLNHLNSIEQYGVKEVVRALVAKRELV</sequence>
<dbReference type="GO" id="GO:0009026">
    <property type="term" value="F:tagaturonate reductase activity"/>
    <property type="evidence" value="ECO:0007669"/>
    <property type="project" value="UniProtKB-EC"/>
</dbReference>
<evidence type="ECO:0000313" key="6">
    <source>
        <dbReference type="Proteomes" id="UP001155483"/>
    </source>
</evidence>
<dbReference type="GO" id="GO:0005829">
    <property type="term" value="C:cytosol"/>
    <property type="evidence" value="ECO:0007669"/>
    <property type="project" value="TreeGrafter"/>
</dbReference>
<dbReference type="InterPro" id="IPR013328">
    <property type="entry name" value="6PGD_dom2"/>
</dbReference>
<organism evidence="5 6">
    <name type="scientific">Paraflavisolibacter caeni</name>
    <dbReference type="NCBI Taxonomy" id="2982496"/>
    <lineage>
        <taxon>Bacteria</taxon>
        <taxon>Pseudomonadati</taxon>
        <taxon>Bacteroidota</taxon>
        <taxon>Chitinophagia</taxon>
        <taxon>Chitinophagales</taxon>
        <taxon>Chitinophagaceae</taxon>
        <taxon>Paraflavisolibacter</taxon>
    </lineage>
</organism>
<dbReference type="GO" id="GO:0019592">
    <property type="term" value="P:mannitol catabolic process"/>
    <property type="evidence" value="ECO:0007669"/>
    <property type="project" value="TreeGrafter"/>
</dbReference>
<evidence type="ECO:0000259" key="4">
    <source>
        <dbReference type="Pfam" id="PF08125"/>
    </source>
</evidence>
<keyword evidence="6" id="KW-1185">Reference proteome</keyword>
<dbReference type="InterPro" id="IPR008927">
    <property type="entry name" value="6-PGluconate_DH-like_C_sf"/>
</dbReference>
<gene>
    <name evidence="5" type="ORF">OCK74_06550</name>
</gene>
<dbReference type="RefSeq" id="WP_279296211.1">
    <property type="nucleotide sequence ID" value="NZ_JAOTIF010000002.1"/>
</dbReference>
<dbReference type="Gene3D" id="3.40.50.720">
    <property type="entry name" value="NAD(P)-binding Rossmann-like Domain"/>
    <property type="match status" value="1"/>
</dbReference>
<evidence type="ECO:0000313" key="5">
    <source>
        <dbReference type="EMBL" id="MCU7548769.1"/>
    </source>
</evidence>
<comment type="caution">
    <text evidence="5">The sequence shown here is derived from an EMBL/GenBank/DDBJ whole genome shotgun (WGS) entry which is preliminary data.</text>
</comment>
<feature type="domain" description="Mannitol dehydrogenase N-terminal" evidence="3">
    <location>
        <begin position="29"/>
        <end position="264"/>
    </location>
</feature>
<dbReference type="PANTHER" id="PTHR30524">
    <property type="entry name" value="MANNITOL-1-PHOSPHATE 5-DEHYDROGENASE"/>
    <property type="match status" value="1"/>
</dbReference>
<reference evidence="5" key="2">
    <citation type="submission" date="2023-04" db="EMBL/GenBank/DDBJ databases">
        <title>Paracnuella aquatica gen. nov., sp. nov., a member of the family Chitinophagaceae isolated from a hot spring.</title>
        <authorList>
            <person name="Wang C."/>
        </authorList>
    </citation>
    <scope>NUCLEOTIDE SEQUENCE</scope>
    <source>
        <strain evidence="5">LB-8</strain>
    </source>
</reference>
<dbReference type="SUPFAM" id="SSF51735">
    <property type="entry name" value="NAD(P)-binding Rossmann-fold domains"/>
    <property type="match status" value="1"/>
</dbReference>
<dbReference type="Pfam" id="PF01232">
    <property type="entry name" value="Mannitol_dh"/>
    <property type="match status" value="1"/>
</dbReference>
<proteinExistence type="predicted"/>
<evidence type="ECO:0000256" key="2">
    <source>
        <dbReference type="ARBA" id="ARBA00023027"/>
    </source>
</evidence>
<dbReference type="EC" id="1.1.1.58" evidence="5"/>
<keyword evidence="1 5" id="KW-0560">Oxidoreductase</keyword>
<dbReference type="Gene3D" id="1.10.1040.10">
    <property type="entry name" value="N-(1-d-carboxylethyl)-l-norvaline Dehydrogenase, domain 2"/>
    <property type="match status" value="1"/>
</dbReference>
<dbReference type="Proteomes" id="UP001155483">
    <property type="component" value="Unassembled WGS sequence"/>
</dbReference>
<name>A0A9X3BFG2_9BACT</name>
<dbReference type="GO" id="GO:0008926">
    <property type="term" value="F:mannitol-1-phosphate 5-dehydrogenase activity"/>
    <property type="evidence" value="ECO:0007669"/>
    <property type="project" value="TreeGrafter"/>
</dbReference>
<dbReference type="InterPro" id="IPR013131">
    <property type="entry name" value="Mannitol_DH_N"/>
</dbReference>